<reference evidence="2 3" key="1">
    <citation type="submission" date="2019-06" db="EMBL/GenBank/DDBJ databases">
        <title>Sequencing the genomes of 1000 actinobacteria strains.</title>
        <authorList>
            <person name="Klenk H.-P."/>
        </authorList>
    </citation>
    <scope>NUCLEOTIDE SEQUENCE [LARGE SCALE GENOMIC DNA]</scope>
    <source>
        <strain evidence="2 3">DSM 41929</strain>
    </source>
</reference>
<sequence>MSRPTVEELRPTQRGIPALCANRPLPQRR</sequence>
<name>A0A542U8Q0_9ACTN</name>
<evidence type="ECO:0000313" key="3">
    <source>
        <dbReference type="Proteomes" id="UP000318103"/>
    </source>
</evidence>
<dbReference type="EMBL" id="VFNX01000001">
    <property type="protein sequence ID" value="TQK95442.1"/>
    <property type="molecule type" value="Genomic_DNA"/>
</dbReference>
<protein>
    <submittedName>
        <fullName evidence="2">Uncharacterized protein</fullName>
    </submittedName>
</protein>
<gene>
    <name evidence="2" type="ORF">FB563_0335</name>
</gene>
<feature type="compositionally biased region" description="Basic and acidic residues" evidence="1">
    <location>
        <begin position="1"/>
        <end position="11"/>
    </location>
</feature>
<organism evidence="2 3">
    <name type="scientific">Streptomyces puniciscabiei</name>
    <dbReference type="NCBI Taxonomy" id="164348"/>
    <lineage>
        <taxon>Bacteria</taxon>
        <taxon>Bacillati</taxon>
        <taxon>Actinomycetota</taxon>
        <taxon>Actinomycetes</taxon>
        <taxon>Kitasatosporales</taxon>
        <taxon>Streptomycetaceae</taxon>
        <taxon>Streptomyces</taxon>
    </lineage>
</organism>
<dbReference type="Proteomes" id="UP000318103">
    <property type="component" value="Unassembled WGS sequence"/>
</dbReference>
<evidence type="ECO:0000313" key="2">
    <source>
        <dbReference type="EMBL" id="TQK95442.1"/>
    </source>
</evidence>
<comment type="caution">
    <text evidence="2">The sequence shown here is derived from an EMBL/GenBank/DDBJ whole genome shotgun (WGS) entry which is preliminary data.</text>
</comment>
<evidence type="ECO:0000256" key="1">
    <source>
        <dbReference type="SAM" id="MobiDB-lite"/>
    </source>
</evidence>
<keyword evidence="3" id="KW-1185">Reference proteome</keyword>
<proteinExistence type="predicted"/>
<accession>A0A542U8Q0</accession>
<dbReference type="AlphaFoldDB" id="A0A542U8Q0"/>
<feature type="region of interest" description="Disordered" evidence="1">
    <location>
        <begin position="1"/>
        <end position="29"/>
    </location>
</feature>